<dbReference type="AlphaFoldDB" id="A0A150XHZ5"/>
<dbReference type="InterPro" id="IPR030959">
    <property type="entry name" value="GWxTD_dom"/>
</dbReference>
<dbReference type="Proteomes" id="UP000075606">
    <property type="component" value="Unassembled WGS sequence"/>
</dbReference>
<sequence length="382" mass="45453">MSSGELSYLYNQEHEFLVRHQIAAKDNQYKVYFNFMLNNGNVRISDYQLSYDLRSSYIDEKSPGSSVRIDTSQVVDVDFRQYTYELDFEKGENDNLLVIDIYNGVKDEHYYYDIPLVNGELKPTPFLIFEKEKNIPFFAKYINRNHPIRLMNPFGDSLNYEITGVENNRAVAFPPFYENETNEPSINPLDTLYGTNECEVFEFYNEGYYTIKASSHPELHYKILVTDEYFPYFGDYSALVQPLIYVSTTDEYKELRRPDDTRKAFEEFVSNTLSSNERVAKDFVKYYYRRIRKSARLFTEDRAGWKTDRGMVYQIFGNPIQVFRNENTELWVFPSEEGGRIRFIFDIIQEDGITKYKLIRGKRYKETWMYAVSQWRTGRIIE</sequence>
<evidence type="ECO:0000313" key="3">
    <source>
        <dbReference type="Proteomes" id="UP000075606"/>
    </source>
</evidence>
<gene>
    <name evidence="2" type="ORF">AWW68_06225</name>
</gene>
<evidence type="ECO:0000259" key="1">
    <source>
        <dbReference type="Pfam" id="PF20094"/>
    </source>
</evidence>
<keyword evidence="3" id="KW-1185">Reference proteome</keyword>
<name>A0A150XHZ5_9BACT</name>
<comment type="caution">
    <text evidence="2">The sequence shown here is derived from an EMBL/GenBank/DDBJ whole genome shotgun (WGS) entry which is preliminary data.</text>
</comment>
<dbReference type="Pfam" id="PF20094">
    <property type="entry name" value="GWxTD_dom"/>
    <property type="match status" value="1"/>
</dbReference>
<dbReference type="EMBL" id="LRPC01000001">
    <property type="protein sequence ID" value="KYG78360.1"/>
    <property type="molecule type" value="Genomic_DNA"/>
</dbReference>
<evidence type="ECO:0000313" key="2">
    <source>
        <dbReference type="EMBL" id="KYG78360.1"/>
    </source>
</evidence>
<reference evidence="2 3" key="1">
    <citation type="submission" date="2016-01" db="EMBL/GenBank/DDBJ databases">
        <title>Genome sequencing of Roseivirga spongicola UST030701-084.</title>
        <authorList>
            <person name="Selvaratnam C."/>
            <person name="Thevarajoo S."/>
            <person name="Goh K.M."/>
            <person name="Ee R."/>
            <person name="Chan K.-G."/>
            <person name="Chong C.S."/>
        </authorList>
    </citation>
    <scope>NUCLEOTIDE SEQUENCE [LARGE SCALE GENOMIC DNA]</scope>
    <source>
        <strain evidence="2 3">UST030701-084</strain>
    </source>
</reference>
<protein>
    <recommendedName>
        <fullName evidence="1">GWxTD domain-containing protein</fullName>
    </recommendedName>
</protein>
<feature type="domain" description="GWxTD" evidence="1">
    <location>
        <begin position="207"/>
        <end position="377"/>
    </location>
</feature>
<dbReference type="NCBIfam" id="TIGR04514">
    <property type="entry name" value="GWxTD_dom"/>
    <property type="match status" value="1"/>
</dbReference>
<dbReference type="STRING" id="333140.AWW68_06225"/>
<accession>A0A150XHZ5</accession>
<proteinExistence type="predicted"/>
<organism evidence="2 3">
    <name type="scientific">Roseivirga spongicola</name>
    <dbReference type="NCBI Taxonomy" id="333140"/>
    <lineage>
        <taxon>Bacteria</taxon>
        <taxon>Pseudomonadati</taxon>
        <taxon>Bacteroidota</taxon>
        <taxon>Cytophagia</taxon>
        <taxon>Cytophagales</taxon>
        <taxon>Roseivirgaceae</taxon>
        <taxon>Roseivirga</taxon>
    </lineage>
</organism>